<dbReference type="AlphaFoldDB" id="A0A4R6JN21"/>
<feature type="binding site" evidence="7">
    <location>
        <position position="47"/>
    </location>
    <ligand>
        <name>ATP</name>
        <dbReference type="ChEBI" id="CHEBI:30616"/>
    </ligand>
</feature>
<feature type="compositionally biased region" description="Low complexity" evidence="8">
    <location>
        <begin position="351"/>
        <end position="378"/>
    </location>
</feature>
<dbReference type="InterPro" id="IPR011009">
    <property type="entry name" value="Kinase-like_dom_sf"/>
</dbReference>
<dbReference type="PANTHER" id="PTHR43289:SF6">
    <property type="entry name" value="SERINE_THREONINE-PROTEIN KINASE NEKL-3"/>
    <property type="match status" value="1"/>
</dbReference>
<evidence type="ECO:0000259" key="9">
    <source>
        <dbReference type="PROSITE" id="PS50011"/>
    </source>
</evidence>
<feature type="region of interest" description="Disordered" evidence="8">
    <location>
        <begin position="418"/>
        <end position="459"/>
    </location>
</feature>
<keyword evidence="11" id="KW-1185">Reference proteome</keyword>
<gene>
    <name evidence="10" type="ORF">C8E87_0353</name>
</gene>
<dbReference type="EMBL" id="SNWR01000001">
    <property type="protein sequence ID" value="TDO36771.1"/>
    <property type="molecule type" value="Genomic_DNA"/>
</dbReference>
<dbReference type="PANTHER" id="PTHR43289">
    <property type="entry name" value="MITOGEN-ACTIVATED PROTEIN KINASE KINASE KINASE 20-RELATED"/>
    <property type="match status" value="1"/>
</dbReference>
<keyword evidence="4 7" id="KW-0547">Nucleotide-binding</keyword>
<dbReference type="GO" id="GO:0004674">
    <property type="term" value="F:protein serine/threonine kinase activity"/>
    <property type="evidence" value="ECO:0007669"/>
    <property type="project" value="UniProtKB-KW"/>
</dbReference>
<evidence type="ECO:0000313" key="11">
    <source>
        <dbReference type="Proteomes" id="UP000294901"/>
    </source>
</evidence>
<reference evidence="10 11" key="1">
    <citation type="submission" date="2019-03" db="EMBL/GenBank/DDBJ databases">
        <title>Sequencing the genomes of 1000 actinobacteria strains.</title>
        <authorList>
            <person name="Klenk H.-P."/>
        </authorList>
    </citation>
    <scope>NUCLEOTIDE SEQUENCE [LARGE SCALE GENOMIC DNA]</scope>
    <source>
        <strain evidence="10 11">DSM 43805</strain>
    </source>
</reference>
<dbReference type="Gene3D" id="3.30.200.20">
    <property type="entry name" value="Phosphorylase Kinase, domain 1"/>
    <property type="match status" value="1"/>
</dbReference>
<feature type="compositionally biased region" description="Low complexity" evidence="8">
    <location>
        <begin position="325"/>
        <end position="337"/>
    </location>
</feature>
<proteinExistence type="predicted"/>
<name>A0A4R6JN21_9ACTN</name>
<evidence type="ECO:0000256" key="6">
    <source>
        <dbReference type="ARBA" id="ARBA00022840"/>
    </source>
</evidence>
<dbReference type="Pfam" id="PF00069">
    <property type="entry name" value="Pkinase"/>
    <property type="match status" value="1"/>
</dbReference>
<dbReference type="InterPro" id="IPR017441">
    <property type="entry name" value="Protein_kinase_ATP_BS"/>
</dbReference>
<dbReference type="SMART" id="SM00220">
    <property type="entry name" value="S_TKc"/>
    <property type="match status" value="1"/>
</dbReference>
<keyword evidence="2 10" id="KW-0723">Serine/threonine-protein kinase</keyword>
<dbReference type="CDD" id="cd14014">
    <property type="entry name" value="STKc_PknB_like"/>
    <property type="match status" value="1"/>
</dbReference>
<keyword evidence="5 10" id="KW-0418">Kinase</keyword>
<sequence>MSEGIGGTGSGRLVAGRYRLGRMLGRGGMGAVWQAEDTLLARQVALKEVWLPSAGDDPMDPSDPVVRRVIREAQAAARLRHPGIITVHDVIEESGRPWIVMELIDGRSLADVIAAQGLLSERQAAEVGLQVLDALRAAHREGVAHRDVKPANILLAEGRVVLTDFGIATIYDETALTATGQLVGSPAYLAPERINGMPATAASDLWSLGVTLYTAVTGAPPFQRDSTPATMMAVLEHRPATPAHAGRLWPLIKGLLDKDPARRLNLEQARTLLHTAIHMLDESDRAGTSPRPRVRLPFLRRNVDDPNTSGLPPTAVAPAPTLAAATRPNLGEATATTGAGGDGIEPGASSPTVTGPGAAETPPTTATPLPAHPGPATGTRRRWKPAAGVAAAVIVVLALTGTLLKIYYPDLINASADTTTGPPGDSEAANKTTSSAASPSATGTGQPTPSADTGNAAGPAAPDDAAIDVCLIGTWQSVAFSKKLKIRTEVFSVTGAKDVIRRIRPDGTSTDDYARATPLTATVNGNKYAETIRGTRDQRASTDNGVLTLDGIVSRQTLEITENSEQLPVTVYPKQSEAYPYTCSADDLALNDGTTYETYRRLGTDPDLKVPTT</sequence>
<accession>A0A4R6JN21</accession>
<dbReference type="EC" id="2.7.11.1" evidence="1"/>
<evidence type="ECO:0000256" key="1">
    <source>
        <dbReference type="ARBA" id="ARBA00012513"/>
    </source>
</evidence>
<feature type="domain" description="Protein kinase" evidence="9">
    <location>
        <begin position="18"/>
        <end position="277"/>
    </location>
</feature>
<keyword evidence="6 7" id="KW-0067">ATP-binding</keyword>
<evidence type="ECO:0000256" key="7">
    <source>
        <dbReference type="PROSITE-ProRule" id="PRU10141"/>
    </source>
</evidence>
<evidence type="ECO:0000256" key="3">
    <source>
        <dbReference type="ARBA" id="ARBA00022679"/>
    </source>
</evidence>
<dbReference type="InterPro" id="IPR000719">
    <property type="entry name" value="Prot_kinase_dom"/>
</dbReference>
<feature type="compositionally biased region" description="Low complexity" evidence="8">
    <location>
        <begin position="426"/>
        <end position="444"/>
    </location>
</feature>
<protein>
    <recommendedName>
        <fullName evidence="1">non-specific serine/threonine protein kinase</fullName>
        <ecNumber evidence="1">2.7.11.1</ecNumber>
    </recommendedName>
</protein>
<dbReference type="PROSITE" id="PS00108">
    <property type="entry name" value="PROTEIN_KINASE_ST"/>
    <property type="match status" value="1"/>
</dbReference>
<dbReference type="PROSITE" id="PS00107">
    <property type="entry name" value="PROTEIN_KINASE_ATP"/>
    <property type="match status" value="1"/>
</dbReference>
<evidence type="ECO:0000256" key="2">
    <source>
        <dbReference type="ARBA" id="ARBA00022527"/>
    </source>
</evidence>
<evidence type="ECO:0000256" key="4">
    <source>
        <dbReference type="ARBA" id="ARBA00022741"/>
    </source>
</evidence>
<comment type="caution">
    <text evidence="10">The sequence shown here is derived from an EMBL/GenBank/DDBJ whole genome shotgun (WGS) entry which is preliminary data.</text>
</comment>
<dbReference type="Gene3D" id="1.10.510.10">
    <property type="entry name" value="Transferase(Phosphotransferase) domain 1"/>
    <property type="match status" value="1"/>
</dbReference>
<feature type="region of interest" description="Disordered" evidence="8">
    <location>
        <begin position="325"/>
        <end position="382"/>
    </location>
</feature>
<dbReference type="SUPFAM" id="SSF56112">
    <property type="entry name" value="Protein kinase-like (PK-like)"/>
    <property type="match status" value="1"/>
</dbReference>
<dbReference type="PROSITE" id="PS50011">
    <property type="entry name" value="PROTEIN_KINASE_DOM"/>
    <property type="match status" value="1"/>
</dbReference>
<dbReference type="InterPro" id="IPR008271">
    <property type="entry name" value="Ser/Thr_kinase_AS"/>
</dbReference>
<keyword evidence="3" id="KW-0808">Transferase</keyword>
<evidence type="ECO:0000256" key="8">
    <source>
        <dbReference type="SAM" id="MobiDB-lite"/>
    </source>
</evidence>
<evidence type="ECO:0000313" key="10">
    <source>
        <dbReference type="EMBL" id="TDO36771.1"/>
    </source>
</evidence>
<evidence type="ECO:0000256" key="5">
    <source>
        <dbReference type="ARBA" id="ARBA00022777"/>
    </source>
</evidence>
<dbReference type="GO" id="GO:0005524">
    <property type="term" value="F:ATP binding"/>
    <property type="evidence" value="ECO:0007669"/>
    <property type="project" value="UniProtKB-UniRule"/>
</dbReference>
<dbReference type="Proteomes" id="UP000294901">
    <property type="component" value="Unassembled WGS sequence"/>
</dbReference>
<organism evidence="10 11">
    <name type="scientific">Paractinoplanes brasiliensis</name>
    <dbReference type="NCBI Taxonomy" id="52695"/>
    <lineage>
        <taxon>Bacteria</taxon>
        <taxon>Bacillati</taxon>
        <taxon>Actinomycetota</taxon>
        <taxon>Actinomycetes</taxon>
        <taxon>Micromonosporales</taxon>
        <taxon>Micromonosporaceae</taxon>
        <taxon>Paractinoplanes</taxon>
    </lineage>
</organism>